<evidence type="ECO:0000256" key="6">
    <source>
        <dbReference type="SAM" id="Coils"/>
    </source>
</evidence>
<evidence type="ECO:0000256" key="1">
    <source>
        <dbReference type="ARBA" id="ARBA00004651"/>
    </source>
</evidence>
<evidence type="ECO:0000256" key="2">
    <source>
        <dbReference type="ARBA" id="ARBA00022475"/>
    </source>
</evidence>
<dbReference type="KEGG" id="mflg:ABS361_09025"/>
<evidence type="ECO:0000256" key="7">
    <source>
        <dbReference type="SAM" id="Phobius"/>
    </source>
</evidence>
<feature type="domain" description="Polysaccharide chain length determinant N-terminal" evidence="8">
    <location>
        <begin position="13"/>
        <end position="104"/>
    </location>
</feature>
<dbReference type="AlphaFoldDB" id="A0AAU7XHX2"/>
<evidence type="ECO:0000256" key="5">
    <source>
        <dbReference type="ARBA" id="ARBA00023136"/>
    </source>
</evidence>
<evidence type="ECO:0000259" key="8">
    <source>
        <dbReference type="Pfam" id="PF02706"/>
    </source>
</evidence>
<dbReference type="GO" id="GO:0004713">
    <property type="term" value="F:protein tyrosine kinase activity"/>
    <property type="evidence" value="ECO:0007669"/>
    <property type="project" value="TreeGrafter"/>
</dbReference>
<dbReference type="EMBL" id="CP158568">
    <property type="protein sequence ID" value="XBY46339.1"/>
    <property type="molecule type" value="Genomic_DNA"/>
</dbReference>
<evidence type="ECO:0000256" key="3">
    <source>
        <dbReference type="ARBA" id="ARBA00022692"/>
    </source>
</evidence>
<dbReference type="GO" id="GO:0005886">
    <property type="term" value="C:plasma membrane"/>
    <property type="evidence" value="ECO:0007669"/>
    <property type="project" value="UniProtKB-SubCell"/>
</dbReference>
<accession>A0AAU7XHX2</accession>
<dbReference type="InterPro" id="IPR050445">
    <property type="entry name" value="Bact_polysacc_biosynth/exp"/>
</dbReference>
<feature type="coiled-coil region" evidence="6">
    <location>
        <begin position="194"/>
        <end position="221"/>
    </location>
</feature>
<name>A0AAU7XHX2_9HYPH</name>
<protein>
    <submittedName>
        <fullName evidence="9">Exopolysaccharide transport family protein</fullName>
    </submittedName>
</protein>
<organism evidence="9">
    <name type="scientific">Methyloraptor flagellatus</name>
    <dbReference type="NCBI Taxonomy" id="3162530"/>
    <lineage>
        <taxon>Bacteria</taxon>
        <taxon>Pseudomonadati</taxon>
        <taxon>Pseudomonadota</taxon>
        <taxon>Alphaproteobacteria</taxon>
        <taxon>Hyphomicrobiales</taxon>
        <taxon>Ancalomicrobiaceae</taxon>
        <taxon>Methyloraptor</taxon>
    </lineage>
</organism>
<evidence type="ECO:0000256" key="4">
    <source>
        <dbReference type="ARBA" id="ARBA00022989"/>
    </source>
</evidence>
<dbReference type="InterPro" id="IPR027417">
    <property type="entry name" value="P-loop_NTPase"/>
</dbReference>
<feature type="transmembrane region" description="Helical" evidence="7">
    <location>
        <begin position="28"/>
        <end position="48"/>
    </location>
</feature>
<keyword evidence="4 7" id="KW-1133">Transmembrane helix</keyword>
<keyword evidence="5 7" id="KW-0472">Membrane</keyword>
<dbReference type="RefSeq" id="WP_407051434.1">
    <property type="nucleotide sequence ID" value="NZ_CP158568.1"/>
</dbReference>
<proteinExistence type="predicted"/>
<gene>
    <name evidence="9" type="ORF">ABS361_09025</name>
</gene>
<keyword evidence="2" id="KW-1003">Cell membrane</keyword>
<evidence type="ECO:0000313" key="9">
    <source>
        <dbReference type="EMBL" id="XBY46339.1"/>
    </source>
</evidence>
<dbReference type="InterPro" id="IPR003856">
    <property type="entry name" value="LPS_length_determ_N"/>
</dbReference>
<comment type="subcellular location">
    <subcellularLocation>
        <location evidence="1">Cell membrane</location>
        <topology evidence="1">Multi-pass membrane protein</topology>
    </subcellularLocation>
</comment>
<keyword evidence="3 7" id="KW-0812">Transmembrane</keyword>
<dbReference type="PANTHER" id="PTHR32309">
    <property type="entry name" value="TYROSINE-PROTEIN KINASE"/>
    <property type="match status" value="1"/>
</dbReference>
<dbReference type="SUPFAM" id="SSF52540">
    <property type="entry name" value="P-loop containing nucleoside triphosphate hydrolases"/>
    <property type="match status" value="1"/>
</dbReference>
<reference evidence="9" key="1">
    <citation type="submission" date="2024-06" db="EMBL/GenBank/DDBJ databases">
        <title>Methylostella associata gen. nov., sp. nov., a novel Ancalomicrobiaceae-affiliated facultatively methylotrophic bacteria that feed on methanotrophs of the genus Methylococcus.</title>
        <authorList>
            <person name="Saltykova V."/>
            <person name="Danilova O.V."/>
            <person name="Oshkin I.Y."/>
            <person name="Belova S.E."/>
            <person name="Pimenov N.V."/>
            <person name="Dedysh S.N."/>
        </authorList>
    </citation>
    <scope>NUCLEOTIDE SEQUENCE</scope>
    <source>
        <strain evidence="9">S20</strain>
    </source>
</reference>
<sequence length="695" mass="74892">MAVRSDSSFDDVDIDLGVILRALWRAKFGLLLFTLFVAGATAIGLSMVPPRYKSEAKVVIEARDLPLDVRQRGAETERAVYDEAGIGSQVQLLTSRDLARRVVAATKLADEPEFNSAGGMLSRLLGSRRGAAEDRVLDAYFERLNVYQVEKSRVITIEFSSRDPALSARVANMIVTEFLKAQGEAKLQTNSDATRWLQSEIDDLRRKVGEAEEKVEKFRSGTDLYAGQNRTPLTEQQLGDIGSQLSSARSLKTDLDVKVRQLKRLIDSNAALDGASDVLNAPTIQRLRERQSALRSRIAELGTVYLPGHPQIQALQAQIGDVEAQMRIEARKVLSGLETDLRVAEGRIRELTAQAGEYKAQSVKAGENEIQLRALEREAKAQRDLLETFLARYREAVAKQRAEAAPADARVISEATVPVQPAFPKLVPLTSVAAAAAFLLGATFVTLRSILSGEAMVRRPIVAGEPPAVAGGVPVDGRMRRPRGATVSRLMPKDDDEPLDAEGVASVSRIWSELAKLDSPSGRVLVASATSRKAADIAAIALSRVAAKSGARVCLLDLNGREPDDEAGAEGPGLPDLLAGRVSFAQVIYRDRRSRAHIVPAGPVGEDLVSHPRLATVIEALEATYDFVVLDLGLVNEAHADLAETARAIVVAADGAGNDPRTHRCYEALSASGGENVFVLSVESSEAKSLVEIAA</sequence>
<dbReference type="Pfam" id="PF02706">
    <property type="entry name" value="Wzz"/>
    <property type="match status" value="1"/>
</dbReference>
<dbReference type="PANTHER" id="PTHR32309:SF13">
    <property type="entry name" value="FERRIC ENTEROBACTIN TRANSPORT PROTEIN FEPE"/>
    <property type="match status" value="1"/>
</dbReference>
<feature type="coiled-coil region" evidence="6">
    <location>
        <begin position="312"/>
        <end position="392"/>
    </location>
</feature>
<keyword evidence="6" id="KW-0175">Coiled coil</keyword>
<dbReference type="Gene3D" id="3.40.50.300">
    <property type="entry name" value="P-loop containing nucleotide triphosphate hydrolases"/>
    <property type="match status" value="1"/>
</dbReference>